<reference evidence="1 2" key="1">
    <citation type="submission" date="2020-02" db="EMBL/GenBank/DDBJ databases">
        <title>Draft genome sequence of Haematococcus lacustris strain NIES-144.</title>
        <authorList>
            <person name="Morimoto D."/>
            <person name="Nakagawa S."/>
            <person name="Yoshida T."/>
            <person name="Sawayama S."/>
        </authorList>
    </citation>
    <scope>NUCLEOTIDE SEQUENCE [LARGE SCALE GENOMIC DNA]</scope>
    <source>
        <strain evidence="1 2">NIES-144</strain>
    </source>
</reference>
<protein>
    <submittedName>
        <fullName evidence="1">Uncharacterized protein</fullName>
    </submittedName>
</protein>
<sequence>MDRFNNTLVTADYVDAESTWASGKSPLNPVYGKTVRVWDIEKLVQNPSTGVPFVKAVWDVTAVTQQPSNGQMSVRYSQRLNRFYFSAGRGQLYTVDTSVPHGAWFCHTLTAWQQHALHSLGLHHQLTEPSMQVSRALSCSTCAACTTLPCDHPFADAQPCACVAADWVPGRPARFLGSVSGTHSAAVRVVVDHAPWCARHLRATCKVRASYEHAPAAAGSPVSQAIKEVYRLDSQEVLGSCVMSPIFRLQTPEGDKFRMVVTSLGLNQIRLLDITDIDAARTLSMKQMPAGSQPHVVVTDSTLTEAGVVDFATLCRRYPQVCPSNRGATRPHGLAFKRV</sequence>
<dbReference type="Proteomes" id="UP000485058">
    <property type="component" value="Unassembled WGS sequence"/>
</dbReference>
<evidence type="ECO:0000313" key="1">
    <source>
        <dbReference type="EMBL" id="GFH14146.1"/>
    </source>
</evidence>
<comment type="caution">
    <text evidence="1">The sequence shown here is derived from an EMBL/GenBank/DDBJ whole genome shotgun (WGS) entry which is preliminary data.</text>
</comment>
<gene>
    <name evidence="1" type="ORF">HaLaN_10143</name>
</gene>
<accession>A0A699Z4E3</accession>
<evidence type="ECO:0000313" key="2">
    <source>
        <dbReference type="Proteomes" id="UP000485058"/>
    </source>
</evidence>
<proteinExistence type="predicted"/>
<dbReference type="AlphaFoldDB" id="A0A699Z4E3"/>
<dbReference type="EMBL" id="BLLF01000692">
    <property type="protein sequence ID" value="GFH14146.1"/>
    <property type="molecule type" value="Genomic_DNA"/>
</dbReference>
<keyword evidence="2" id="KW-1185">Reference proteome</keyword>
<name>A0A699Z4E3_HAELA</name>
<organism evidence="1 2">
    <name type="scientific">Haematococcus lacustris</name>
    <name type="common">Green alga</name>
    <name type="synonym">Haematococcus pluvialis</name>
    <dbReference type="NCBI Taxonomy" id="44745"/>
    <lineage>
        <taxon>Eukaryota</taxon>
        <taxon>Viridiplantae</taxon>
        <taxon>Chlorophyta</taxon>
        <taxon>core chlorophytes</taxon>
        <taxon>Chlorophyceae</taxon>
        <taxon>CS clade</taxon>
        <taxon>Chlamydomonadales</taxon>
        <taxon>Haematococcaceae</taxon>
        <taxon>Haematococcus</taxon>
    </lineage>
</organism>